<feature type="transmembrane region" description="Helical" evidence="1">
    <location>
        <begin position="15"/>
        <end position="33"/>
    </location>
</feature>
<keyword evidence="1" id="KW-0472">Membrane</keyword>
<feature type="transmembrane region" description="Helical" evidence="1">
    <location>
        <begin position="45"/>
        <end position="65"/>
    </location>
</feature>
<name>A0ABV2EI14_9CAUL</name>
<feature type="transmembrane region" description="Helical" evidence="1">
    <location>
        <begin position="95"/>
        <end position="114"/>
    </location>
</feature>
<reference evidence="2 3" key="1">
    <citation type="submission" date="2024-06" db="EMBL/GenBank/DDBJ databases">
        <title>Genomic Encyclopedia of Type Strains, Phase IV (KMG-IV): sequencing the most valuable type-strain genomes for metagenomic binning, comparative biology and taxonomic classification.</title>
        <authorList>
            <person name="Goeker M."/>
        </authorList>
    </citation>
    <scope>NUCLEOTIDE SEQUENCE [LARGE SCALE GENOMIC DNA]</scope>
    <source>
        <strain evidence="2 3">DSM 17809</strain>
    </source>
</reference>
<evidence type="ECO:0000313" key="3">
    <source>
        <dbReference type="Proteomes" id="UP001549110"/>
    </source>
</evidence>
<keyword evidence="1" id="KW-0812">Transmembrane</keyword>
<keyword evidence="3" id="KW-1185">Reference proteome</keyword>
<comment type="caution">
    <text evidence="2">The sequence shown here is derived from an EMBL/GenBank/DDBJ whole genome shotgun (WGS) entry which is preliminary data.</text>
</comment>
<gene>
    <name evidence="2" type="ORF">ABID41_001346</name>
</gene>
<dbReference type="Proteomes" id="UP001549110">
    <property type="component" value="Unassembled WGS sequence"/>
</dbReference>
<evidence type="ECO:0000256" key="1">
    <source>
        <dbReference type="SAM" id="Phobius"/>
    </source>
</evidence>
<accession>A0ABV2EI14</accession>
<dbReference type="RefSeq" id="WP_331930098.1">
    <property type="nucleotide sequence ID" value="NZ_JBEPLU010000001.1"/>
</dbReference>
<keyword evidence="1" id="KW-1133">Transmembrane helix</keyword>
<dbReference type="EMBL" id="JBEPLU010000001">
    <property type="protein sequence ID" value="MET3526251.1"/>
    <property type="molecule type" value="Genomic_DNA"/>
</dbReference>
<organism evidence="2 3">
    <name type="scientific">Phenylobacterium koreense</name>
    <dbReference type="NCBI Taxonomy" id="266125"/>
    <lineage>
        <taxon>Bacteria</taxon>
        <taxon>Pseudomonadati</taxon>
        <taxon>Pseudomonadota</taxon>
        <taxon>Alphaproteobacteria</taxon>
        <taxon>Caulobacterales</taxon>
        <taxon>Caulobacteraceae</taxon>
        <taxon>Phenylobacterium</taxon>
    </lineage>
</organism>
<proteinExistence type="predicted"/>
<evidence type="ECO:0000313" key="2">
    <source>
        <dbReference type="EMBL" id="MET3526251.1"/>
    </source>
</evidence>
<sequence>MSFLQRIFGAIDRRFLARSYVISFAIAGLLMWVRSRSETGDVADATAFYVFVTLNAALFPFAKLVWNELRDFLMGDNFILANAILVFGAKFIVNVMLWGCALFIAPVGVAYLWFRTRSA</sequence>
<protein>
    <submittedName>
        <fullName evidence="2">Uncharacterized protein</fullName>
    </submittedName>
</protein>